<evidence type="ECO:0000313" key="2">
    <source>
        <dbReference type="Proteomes" id="UP001430804"/>
    </source>
</evidence>
<proteinExistence type="predicted"/>
<dbReference type="Proteomes" id="UP001430804">
    <property type="component" value="Unassembled WGS sequence"/>
</dbReference>
<organism evidence="1 2">
    <name type="scientific">Pseudohoeflea coraliihabitans</name>
    <dbReference type="NCBI Taxonomy" id="2860393"/>
    <lineage>
        <taxon>Bacteria</taxon>
        <taxon>Pseudomonadati</taxon>
        <taxon>Pseudomonadota</taxon>
        <taxon>Alphaproteobacteria</taxon>
        <taxon>Hyphomicrobiales</taxon>
        <taxon>Rhizobiaceae</taxon>
        <taxon>Pseudohoeflea</taxon>
    </lineage>
</organism>
<accession>A0ABS6WIU2</accession>
<gene>
    <name evidence="1" type="ORF">KY465_01035</name>
</gene>
<protein>
    <submittedName>
        <fullName evidence="1">Uncharacterized protein</fullName>
    </submittedName>
</protein>
<reference evidence="1" key="1">
    <citation type="submission" date="2021-07" db="EMBL/GenBank/DDBJ databases">
        <title>Pseudohoeflea marina sp. nov. a polyhydroxyalcanoate-producing bacterium.</title>
        <authorList>
            <person name="Zheng W."/>
            <person name="Yu S."/>
            <person name="Huang Y."/>
        </authorList>
    </citation>
    <scope>NUCLEOTIDE SEQUENCE</scope>
    <source>
        <strain evidence="1">DP4N28-3</strain>
    </source>
</reference>
<name>A0ABS6WIU2_9HYPH</name>
<comment type="caution">
    <text evidence="1">The sequence shown here is derived from an EMBL/GenBank/DDBJ whole genome shotgun (WGS) entry which is preliminary data.</text>
</comment>
<evidence type="ECO:0000313" key="1">
    <source>
        <dbReference type="EMBL" id="MBW3095857.1"/>
    </source>
</evidence>
<dbReference type="Pfam" id="PF04488">
    <property type="entry name" value="Gly_transf_sug"/>
    <property type="match status" value="1"/>
</dbReference>
<dbReference type="EMBL" id="JAHWQX010000001">
    <property type="protein sequence ID" value="MBW3095857.1"/>
    <property type="molecule type" value="Genomic_DNA"/>
</dbReference>
<sequence length="231" mass="26571">MIFTYWTHPLKDAPDSEKEWKTLTSAFRSFGDEDVLPLLDQHRAGLQDLFQRISLPACKSDIARLALLYQFGGLYVDAHAAPTTGGPLIRTLGRLARLECVLFGKSVEDNTHRIDLVNSAICARSRSPIIGKALNLILDNLYAHFEREQETSEYIPYNLAVVSGAWPIGTVVLDRSRKPFVVKDELRDRVDILHLSEQSDHGFRLYRHYKYRGKGQHWRELQNHNRLFIDK</sequence>
<dbReference type="RefSeq" id="WP_219157558.1">
    <property type="nucleotide sequence ID" value="NZ_JAHWQX010000001.1"/>
</dbReference>
<dbReference type="InterPro" id="IPR007577">
    <property type="entry name" value="GlycoTrfase_DXD_sugar-bd_CS"/>
</dbReference>
<keyword evidence="2" id="KW-1185">Reference proteome</keyword>